<organism evidence="2 3">
    <name type="scientific">Brevibacterium siliguriense</name>
    <dbReference type="NCBI Taxonomy" id="1136497"/>
    <lineage>
        <taxon>Bacteria</taxon>
        <taxon>Bacillati</taxon>
        <taxon>Actinomycetota</taxon>
        <taxon>Actinomycetes</taxon>
        <taxon>Micrococcales</taxon>
        <taxon>Brevibacteriaceae</taxon>
        <taxon>Brevibacterium</taxon>
    </lineage>
</organism>
<dbReference type="PANTHER" id="PTHR43798">
    <property type="entry name" value="MONOACYLGLYCEROL LIPASE"/>
    <property type="match status" value="1"/>
</dbReference>
<proteinExistence type="predicted"/>
<name>A0A1H1VEL1_9MICO</name>
<gene>
    <name evidence="2" type="ORF">SAMN04489752_2626</name>
</gene>
<dbReference type="AlphaFoldDB" id="A0A1H1VEL1"/>
<dbReference type="InterPro" id="IPR050266">
    <property type="entry name" value="AB_hydrolase_sf"/>
</dbReference>
<keyword evidence="3" id="KW-1185">Reference proteome</keyword>
<accession>A0A1H1VEL1</accession>
<sequence>MRIAVRAFNDNPGSPVLVFGNALGTRMPLWTSVAARLADDFQIYLTDLPGHTVSADDALAEAAAPLTIEQLASGVVESLAELGVESFTYCGVSISGAIGLTLALNHPEALTGLVACATSEKFGTPESWDERIGEVRADGTGSLVDDTADRWFAAGFLGEDIATGHLILSDLALVDDEAYIAAASALKTYDVSGKLGSITTPTLVMAGAQDPGCTPEAMSEMAEQIEGAHFVTVPDSAHLLMVEHPEIVVDHIQEFCGQL</sequence>
<dbReference type="EMBL" id="LT629766">
    <property type="protein sequence ID" value="SDS82861.1"/>
    <property type="molecule type" value="Genomic_DNA"/>
</dbReference>
<dbReference type="STRING" id="1136497.SAMN04489752_2626"/>
<evidence type="ECO:0000259" key="1">
    <source>
        <dbReference type="Pfam" id="PF12697"/>
    </source>
</evidence>
<dbReference type="SUPFAM" id="SSF53474">
    <property type="entry name" value="alpha/beta-Hydrolases"/>
    <property type="match status" value="1"/>
</dbReference>
<reference evidence="3" key="1">
    <citation type="submission" date="2016-10" db="EMBL/GenBank/DDBJ databases">
        <authorList>
            <person name="Varghese N."/>
            <person name="Submissions S."/>
        </authorList>
    </citation>
    <scope>NUCLEOTIDE SEQUENCE [LARGE SCALE GENOMIC DNA]</scope>
    <source>
        <strain evidence="3">DSM 23676</strain>
    </source>
</reference>
<dbReference type="GO" id="GO:0003824">
    <property type="term" value="F:catalytic activity"/>
    <property type="evidence" value="ECO:0007669"/>
    <property type="project" value="UniProtKB-ARBA"/>
</dbReference>
<feature type="domain" description="AB hydrolase-1" evidence="1">
    <location>
        <begin position="21"/>
        <end position="250"/>
    </location>
</feature>
<dbReference type="Pfam" id="PF12697">
    <property type="entry name" value="Abhydrolase_6"/>
    <property type="match status" value="1"/>
</dbReference>
<evidence type="ECO:0000313" key="2">
    <source>
        <dbReference type="EMBL" id="SDS82861.1"/>
    </source>
</evidence>
<protein>
    <submittedName>
        <fullName evidence="2">3-oxoadipate enol-lactonase</fullName>
    </submittedName>
</protein>
<evidence type="ECO:0000313" key="3">
    <source>
        <dbReference type="Proteomes" id="UP000199597"/>
    </source>
</evidence>
<dbReference type="RefSeq" id="WP_092014641.1">
    <property type="nucleotide sequence ID" value="NZ_LT629766.1"/>
</dbReference>
<dbReference type="OrthoDB" id="9802489at2"/>
<dbReference type="InterPro" id="IPR029058">
    <property type="entry name" value="AB_hydrolase_fold"/>
</dbReference>
<dbReference type="Gene3D" id="3.40.50.1820">
    <property type="entry name" value="alpha/beta hydrolase"/>
    <property type="match status" value="1"/>
</dbReference>
<dbReference type="Proteomes" id="UP000199597">
    <property type="component" value="Chromosome I"/>
</dbReference>
<dbReference type="InterPro" id="IPR000073">
    <property type="entry name" value="AB_hydrolase_1"/>
</dbReference>